<evidence type="ECO:0000313" key="2">
    <source>
        <dbReference type="EMBL" id="TNV74847.1"/>
    </source>
</evidence>
<gene>
    <name evidence="2" type="ORF">FGO68_gene12894</name>
</gene>
<protein>
    <submittedName>
        <fullName evidence="2">Uncharacterized protein</fullName>
    </submittedName>
</protein>
<reference evidence="2" key="1">
    <citation type="submission" date="2019-06" db="EMBL/GenBank/DDBJ databases">
        <authorList>
            <person name="Zheng W."/>
        </authorList>
    </citation>
    <scope>NUCLEOTIDE SEQUENCE</scope>
    <source>
        <strain evidence="2">QDHG01</strain>
    </source>
</reference>
<dbReference type="GO" id="GO:0035091">
    <property type="term" value="F:phosphatidylinositol binding"/>
    <property type="evidence" value="ECO:0007669"/>
    <property type="project" value="InterPro"/>
</dbReference>
<dbReference type="Proteomes" id="UP000785679">
    <property type="component" value="Unassembled WGS sequence"/>
</dbReference>
<name>A0A8J8NGZ7_HALGN</name>
<proteinExistence type="predicted"/>
<organism evidence="2 3">
    <name type="scientific">Halteria grandinella</name>
    <dbReference type="NCBI Taxonomy" id="5974"/>
    <lineage>
        <taxon>Eukaryota</taxon>
        <taxon>Sar</taxon>
        <taxon>Alveolata</taxon>
        <taxon>Ciliophora</taxon>
        <taxon>Intramacronucleata</taxon>
        <taxon>Spirotrichea</taxon>
        <taxon>Stichotrichia</taxon>
        <taxon>Sporadotrichida</taxon>
        <taxon>Halteriidae</taxon>
        <taxon>Halteria</taxon>
    </lineage>
</organism>
<dbReference type="SUPFAM" id="SSF64268">
    <property type="entry name" value="PX domain"/>
    <property type="match status" value="1"/>
</dbReference>
<dbReference type="AlphaFoldDB" id="A0A8J8NGZ7"/>
<keyword evidence="1" id="KW-0175">Coiled coil</keyword>
<feature type="coiled-coil region" evidence="1">
    <location>
        <begin position="146"/>
        <end position="213"/>
    </location>
</feature>
<dbReference type="InterPro" id="IPR036871">
    <property type="entry name" value="PX_dom_sf"/>
</dbReference>
<accession>A0A8J8NGZ7</accession>
<keyword evidence="3" id="KW-1185">Reference proteome</keyword>
<dbReference type="Gene3D" id="3.30.1520.10">
    <property type="entry name" value="Phox-like domain"/>
    <property type="match status" value="1"/>
</dbReference>
<sequence>MSEKLEARHDKDVLTEKYITLEAKFNETLRNEKLLSERFKSLQSEKERQELEFQEKAKKAQHELHSLVSGFESRVRTLESQLKVREEESFKKSNEHMKLQALIEQKLQLTEKELYECKAKYNLKDQDYKEVNKELYQVKKENQAILSQVQKVEQDKHDELRALKEEHEVVVKEFQRQINAGITGNPQVSEDLQQQWNKERQQLNDQLKSLSEGLVAQKQFQEHLMKMLQTPKEQQAAVGTPEKYKNKIDKQKKKNADLQGMNQSLTQQIVQMQSKQQQLEKLVSTMKQYKYLLHQAIAIQCKSCNKLYPKNQYQEHIPECNREIERVSTLNAQQSISPIQVQIQTCILKDNFISYELNIEKCFQCWRISKNLEAFKAFFDELYLQFPTYSHIIPFIQDEWLDLDKMGKEFYYSELKQILQKLINDLVSVPFIRENVIFKQFLEFEGNYMDDSNFDKRRTIIQNNYSGGSILYGNITSQAGRQSVLNPFNIANPSNSGLKQASVGDGKRSVSPLSGSQMLYAQNKINESAQRTYSRYSQMPYSTAQMIQELADDEDYSSLASKSRVSMPNGDESNRVSTVSQRLVTYNSREPTVAEYVPYYSQNVEKAEDEEFGGVPLVEVLLDTVQNTGTIQSDTFTEVFRSNPRFPRPQRVHDIDDDSFSENLEGVTLSPRRMSSQLENPMLDGSPNGTDLQHTKTNLINKFYQEQKQTEGLSAHQNFAPTSTLSSARKQLNSRYEALERSEEL</sequence>
<evidence type="ECO:0000256" key="1">
    <source>
        <dbReference type="SAM" id="Coils"/>
    </source>
</evidence>
<comment type="caution">
    <text evidence="2">The sequence shown here is derived from an EMBL/GenBank/DDBJ whole genome shotgun (WGS) entry which is preliminary data.</text>
</comment>
<feature type="coiled-coil region" evidence="1">
    <location>
        <begin position="248"/>
        <end position="282"/>
    </location>
</feature>
<evidence type="ECO:0000313" key="3">
    <source>
        <dbReference type="Proteomes" id="UP000785679"/>
    </source>
</evidence>
<feature type="coiled-coil region" evidence="1">
    <location>
        <begin position="32"/>
        <end position="59"/>
    </location>
</feature>
<dbReference type="EMBL" id="RRYP01016600">
    <property type="protein sequence ID" value="TNV74847.1"/>
    <property type="molecule type" value="Genomic_DNA"/>
</dbReference>